<dbReference type="Pfam" id="PF05592">
    <property type="entry name" value="Bac_rhamnosid"/>
    <property type="match status" value="1"/>
</dbReference>
<evidence type="ECO:0000256" key="4">
    <source>
        <dbReference type="SAM" id="SignalP"/>
    </source>
</evidence>
<dbReference type="Gene3D" id="1.50.10.10">
    <property type="match status" value="1"/>
</dbReference>
<dbReference type="Pfam" id="PF25788">
    <property type="entry name" value="Ig_Rha78A_N"/>
    <property type="match status" value="1"/>
</dbReference>
<dbReference type="Gene3D" id="2.60.120.260">
    <property type="entry name" value="Galactose-binding domain-like"/>
    <property type="match status" value="2"/>
</dbReference>
<evidence type="ECO:0000256" key="3">
    <source>
        <dbReference type="ARBA" id="ARBA00022801"/>
    </source>
</evidence>
<dbReference type="InterPro" id="IPR035396">
    <property type="entry name" value="Bac_rhamnosid6H"/>
</dbReference>
<accession>A0ABS9KFW8</accession>
<keyword evidence="10" id="KW-1185">Reference proteome</keyword>
<name>A0ABS9KFW8_9BACT</name>
<dbReference type="PANTHER" id="PTHR33307:SF6">
    <property type="entry name" value="ALPHA-RHAMNOSIDASE (EUROFUNG)-RELATED"/>
    <property type="match status" value="1"/>
</dbReference>
<comment type="caution">
    <text evidence="9">The sequence shown here is derived from an EMBL/GenBank/DDBJ whole genome shotgun (WGS) entry which is preliminary data.</text>
</comment>
<evidence type="ECO:0000256" key="1">
    <source>
        <dbReference type="ARBA" id="ARBA00001445"/>
    </source>
</evidence>
<dbReference type="EC" id="3.2.1.40" evidence="2"/>
<evidence type="ECO:0000313" key="10">
    <source>
        <dbReference type="Proteomes" id="UP001165366"/>
    </source>
</evidence>
<keyword evidence="3 9" id="KW-0378">Hydrolase</keyword>
<evidence type="ECO:0000256" key="2">
    <source>
        <dbReference type="ARBA" id="ARBA00012652"/>
    </source>
</evidence>
<dbReference type="Gene3D" id="2.60.420.10">
    <property type="entry name" value="Maltose phosphorylase, domain 3"/>
    <property type="match status" value="1"/>
</dbReference>
<evidence type="ECO:0000259" key="5">
    <source>
        <dbReference type="Pfam" id="PF05592"/>
    </source>
</evidence>
<dbReference type="InterPro" id="IPR013783">
    <property type="entry name" value="Ig-like_fold"/>
</dbReference>
<reference evidence="9" key="1">
    <citation type="submission" date="2022-01" db="EMBL/GenBank/DDBJ databases">
        <authorList>
            <person name="Wang Y."/>
        </authorList>
    </citation>
    <scope>NUCLEOTIDE SEQUENCE</scope>
    <source>
        <strain evidence="9">WB101</strain>
    </source>
</reference>
<dbReference type="Pfam" id="PF17389">
    <property type="entry name" value="Bac_rhamnosid6H"/>
    <property type="match status" value="1"/>
</dbReference>
<reference evidence="9" key="2">
    <citation type="submission" date="2024-05" db="EMBL/GenBank/DDBJ databases">
        <title>Rhodohalobacter halophilus gen. nov., sp. nov., a moderately halophilic member of the family Balneolaceae.</title>
        <authorList>
            <person name="Xia J."/>
        </authorList>
    </citation>
    <scope>NUCLEOTIDE SEQUENCE</scope>
    <source>
        <strain evidence="9">WB101</strain>
    </source>
</reference>
<dbReference type="InterPro" id="IPR035398">
    <property type="entry name" value="Bac_rhamnosid_C"/>
</dbReference>
<dbReference type="InterPro" id="IPR008928">
    <property type="entry name" value="6-hairpin_glycosidase_sf"/>
</dbReference>
<dbReference type="RefSeq" id="WP_237855115.1">
    <property type="nucleotide sequence ID" value="NZ_JAKLWS010000020.1"/>
</dbReference>
<dbReference type="Proteomes" id="UP001165366">
    <property type="component" value="Unassembled WGS sequence"/>
</dbReference>
<dbReference type="Pfam" id="PF08531">
    <property type="entry name" value="Bac_rhamnosid_N"/>
    <property type="match status" value="1"/>
</dbReference>
<feature type="domain" description="Bacterial alpha-L-rhamnosidase N-terminal" evidence="6">
    <location>
        <begin position="170"/>
        <end position="344"/>
    </location>
</feature>
<dbReference type="InterPro" id="IPR012341">
    <property type="entry name" value="6hp_glycosidase-like_sf"/>
</dbReference>
<feature type="domain" description="Alpha-L-rhamnosidase concanavalin-like" evidence="5">
    <location>
        <begin position="355"/>
        <end position="463"/>
    </location>
</feature>
<feature type="signal peptide" evidence="4">
    <location>
        <begin position="1"/>
        <end position="23"/>
    </location>
</feature>
<proteinExistence type="predicted"/>
<dbReference type="SUPFAM" id="SSF48208">
    <property type="entry name" value="Six-hairpin glycosidases"/>
    <property type="match status" value="1"/>
</dbReference>
<keyword evidence="4" id="KW-0732">Signal</keyword>
<dbReference type="EMBL" id="JAKLWS010000020">
    <property type="protein sequence ID" value="MCG2589757.1"/>
    <property type="molecule type" value="Genomic_DNA"/>
</dbReference>
<feature type="domain" description="Alpha-L-rhamnosidase six-hairpin glycosidase" evidence="7">
    <location>
        <begin position="467"/>
        <end position="809"/>
    </location>
</feature>
<dbReference type="InterPro" id="IPR016007">
    <property type="entry name" value="Alpha_rhamnosid"/>
</dbReference>
<evidence type="ECO:0000259" key="8">
    <source>
        <dbReference type="Pfam" id="PF17390"/>
    </source>
</evidence>
<dbReference type="Gene3D" id="2.60.40.10">
    <property type="entry name" value="Immunoglobulins"/>
    <property type="match status" value="1"/>
</dbReference>
<comment type="catalytic activity">
    <reaction evidence="1">
        <text>Hydrolysis of terminal non-reducing alpha-L-rhamnose residues in alpha-L-rhamnosides.</text>
        <dbReference type="EC" id="3.2.1.40"/>
    </reaction>
</comment>
<dbReference type="Pfam" id="PF17390">
    <property type="entry name" value="Bac_rhamnosid_C"/>
    <property type="match status" value="1"/>
</dbReference>
<organism evidence="9 10">
    <name type="scientific">Rhodohalobacter sulfatireducens</name>
    <dbReference type="NCBI Taxonomy" id="2911366"/>
    <lineage>
        <taxon>Bacteria</taxon>
        <taxon>Pseudomonadati</taxon>
        <taxon>Balneolota</taxon>
        <taxon>Balneolia</taxon>
        <taxon>Balneolales</taxon>
        <taxon>Balneolaceae</taxon>
        <taxon>Rhodohalobacter</taxon>
    </lineage>
</organism>
<feature type="chain" id="PRO_5045483578" description="alpha-L-rhamnosidase" evidence="4">
    <location>
        <begin position="24"/>
        <end position="935"/>
    </location>
</feature>
<dbReference type="PIRSF" id="PIRSF010631">
    <property type="entry name" value="A-rhamnsds"/>
    <property type="match status" value="1"/>
</dbReference>
<feature type="domain" description="Alpha-L-rhamnosidase C-terminal" evidence="8">
    <location>
        <begin position="822"/>
        <end position="890"/>
    </location>
</feature>
<dbReference type="PANTHER" id="PTHR33307">
    <property type="entry name" value="ALPHA-RHAMNOSIDASE (EUROFUNG)"/>
    <property type="match status" value="1"/>
</dbReference>
<gene>
    <name evidence="9" type="ORF">L6773_14345</name>
</gene>
<dbReference type="InterPro" id="IPR008902">
    <property type="entry name" value="Rhamnosid_concanavalin"/>
</dbReference>
<dbReference type="InterPro" id="IPR013737">
    <property type="entry name" value="Bac_rhamnosid_N"/>
</dbReference>
<sequence length="935" mass="106382">MNKSVLSLIIISLLISLLQTSCSENDNLSNVRDLKVEYLTNPYGLDEENPRFSWIYDDNTRGASQTAYRIIVSGNPENLENEEGDLFDTGKVSSSNTVHVEYDGAPLESGNKYYWKVRVWDQDEEEADWSETHRFHMGLLNPDDWQAKWITTPDTTISSPLLRNEFTIEKEIESATVFVTGVGYYEFYLNGEKVGDHFLDPGMTDFRDRILYETYDVSGQLQEGNNAAGFWLGNGAFRLKAEEGRWTWYGMNNQYGTPMGIMQLHIQYADGSEEIVGSDESWKSSLSPIIYNNVYGGEDYDARLEQEGWNSVGFDDSDWNSVEIVEDVAVIMDSQVMPPIRVIETIEPVTQTNPEPGKYLYDLEQNIAGWWRLQVEGEGGTEIKIRGAETLNNELFPKPLEEGNSLSTKHQYHANVWTTYILNGDGIETYEPRFFYSGFRYIEVQVDDPEAIESLEIDGRVVHSDLKRTSSFSSSNSLLNQICEAAIWSQRGNLHGYPEDCPHREKGGYNGDGQVIAETSMHDFDMHALYEKWLKDMKDSQYDNGRIPNTSPLMLGGVGGGIAWGSAYILIPLWMYQYYEDTRLLEEHYPNMKKYMTYLENLAGEFDENPDEEYIINEFGGYWDSLGEWEAPVRDRTGPVNPLTNTYYWYLNTLTFADIAGILGKEDDRRSYLSLSDSIKKAFNEKFFLEDSNLYGTEEPYQGYLLFALNGDLVPEEHREAVLDNLLHDIEVTSDGHLGTGILGTKHLVNVLPEEGREDLLHNIVTKTTFPSWGYWIENGATTLWESWNAESSHNHQMFGTVNEYLYKYLAGIQAPTNEGTAVGYKEIHIKPYIPDDVDWAEATIETVRGTVSSRWEKTDDGLILNVTLPPNTTGKVSIPKRDWDDVEISEGGEAFWEDGQIVDNSTEIFSGREADGFVVLDLNSGTYEFEVTGE</sequence>
<dbReference type="GO" id="GO:0016787">
    <property type="term" value="F:hydrolase activity"/>
    <property type="evidence" value="ECO:0007669"/>
    <property type="project" value="UniProtKB-KW"/>
</dbReference>
<evidence type="ECO:0000313" key="9">
    <source>
        <dbReference type="EMBL" id="MCG2589757.1"/>
    </source>
</evidence>
<evidence type="ECO:0000259" key="6">
    <source>
        <dbReference type="Pfam" id="PF08531"/>
    </source>
</evidence>
<evidence type="ECO:0000259" key="7">
    <source>
        <dbReference type="Pfam" id="PF17389"/>
    </source>
</evidence>
<protein>
    <recommendedName>
        <fullName evidence="2">alpha-L-rhamnosidase</fullName>
        <ecNumber evidence="2">3.2.1.40</ecNumber>
    </recommendedName>
</protein>